<dbReference type="Gene3D" id="3.30.200.20">
    <property type="entry name" value="Phosphorylase Kinase, domain 1"/>
    <property type="match status" value="1"/>
</dbReference>
<dbReference type="Pfam" id="PF00069">
    <property type="entry name" value="Pkinase"/>
    <property type="match status" value="1"/>
</dbReference>
<evidence type="ECO:0000256" key="7">
    <source>
        <dbReference type="PROSITE-ProRule" id="PRU10141"/>
    </source>
</evidence>
<dbReference type="GO" id="GO:0016301">
    <property type="term" value="F:kinase activity"/>
    <property type="evidence" value="ECO:0007669"/>
    <property type="project" value="UniProtKB-KW"/>
</dbReference>
<keyword evidence="12" id="KW-1185">Reference proteome</keyword>
<feature type="compositionally biased region" description="Pro residues" evidence="8">
    <location>
        <begin position="450"/>
        <end position="466"/>
    </location>
</feature>
<dbReference type="PROSITE" id="PS00107">
    <property type="entry name" value="PROTEIN_KINASE_ATP"/>
    <property type="match status" value="1"/>
</dbReference>
<evidence type="ECO:0000256" key="6">
    <source>
        <dbReference type="ARBA" id="ARBA00022840"/>
    </source>
</evidence>
<evidence type="ECO:0000256" key="8">
    <source>
        <dbReference type="SAM" id="MobiDB-lite"/>
    </source>
</evidence>
<dbReference type="CDD" id="cd14014">
    <property type="entry name" value="STKc_PknB_like"/>
    <property type="match status" value="1"/>
</dbReference>
<keyword evidence="9" id="KW-0812">Transmembrane</keyword>
<evidence type="ECO:0000256" key="5">
    <source>
        <dbReference type="ARBA" id="ARBA00022777"/>
    </source>
</evidence>
<comment type="caution">
    <text evidence="11">The sequence shown here is derived from an EMBL/GenBank/DDBJ whole genome shotgun (WGS) entry which is preliminary data.</text>
</comment>
<sequence length="503" mass="51960">MSEHDASDGGPGNPGTRAGMLLSGRYQLEERIGAGGMGEVWRATDTLLNRPVAVKMLHTSQVAEPTSRERFRTEARITAALSHPGIAQVFDYGEQDDHAYLVMELVPGEPLSSILKRNDGLEIGAALDILTQAAQALGAAHARGVVHRDIKPGNLLVTEDGTVKLTDFGIARGNESVGLTQTGMVMGTAQYISPEQAFGQAATPASDIYSLGVLAYECLAGQPPFTADTPVALALAHTREPPPPLPDDIPAPVRALVERLLEKDPADRISSAAEIAQLTQRLRGSLDPEDGATTAMNLADVDATMVAGGPATAPASYDDSAATRPGRTAQPAPWSPTAHPTSDRLAGNSAPSRRPSRPVIIAALAAVAVIVVSIVVIGQLWEGADGTDAPADRAVPSTSPSRTPADDEPDEIDPSLPEEPVVVDPGAPIDDGPVHNPEPTTSAPVTDPTPVSPEPPPDGGVEPPPNGGGGTSDPGTGAEEPPDSGEQPDQNNTGDESNGITDH</sequence>
<feature type="region of interest" description="Disordered" evidence="8">
    <location>
        <begin position="310"/>
        <end position="354"/>
    </location>
</feature>
<proteinExistence type="predicted"/>
<evidence type="ECO:0000256" key="1">
    <source>
        <dbReference type="ARBA" id="ARBA00012513"/>
    </source>
</evidence>
<dbReference type="InterPro" id="IPR011009">
    <property type="entry name" value="Kinase-like_dom_sf"/>
</dbReference>
<keyword evidence="2" id="KW-0723">Serine/threonine-protein kinase</keyword>
<keyword evidence="3" id="KW-0808">Transferase</keyword>
<accession>A0ABW2K868</accession>
<evidence type="ECO:0000256" key="9">
    <source>
        <dbReference type="SAM" id="Phobius"/>
    </source>
</evidence>
<keyword evidence="6 7" id="KW-0067">ATP-binding</keyword>
<feature type="region of interest" description="Disordered" evidence="8">
    <location>
        <begin position="384"/>
        <end position="503"/>
    </location>
</feature>
<protein>
    <recommendedName>
        <fullName evidence="1">non-specific serine/threonine protein kinase</fullName>
        <ecNumber evidence="1">2.7.11.1</ecNumber>
    </recommendedName>
</protein>
<reference evidence="12" key="1">
    <citation type="journal article" date="2019" name="Int. J. Syst. Evol. Microbiol.">
        <title>The Global Catalogue of Microorganisms (GCM) 10K type strain sequencing project: providing services to taxonomists for standard genome sequencing and annotation.</title>
        <authorList>
            <consortium name="The Broad Institute Genomics Platform"/>
            <consortium name="The Broad Institute Genome Sequencing Center for Infectious Disease"/>
            <person name="Wu L."/>
            <person name="Ma J."/>
        </authorList>
    </citation>
    <scope>NUCLEOTIDE SEQUENCE [LARGE SCALE GENOMIC DNA]</scope>
    <source>
        <strain evidence="12">CGMCC 4.7382</strain>
    </source>
</reference>
<evidence type="ECO:0000259" key="10">
    <source>
        <dbReference type="PROSITE" id="PS50011"/>
    </source>
</evidence>
<evidence type="ECO:0000313" key="12">
    <source>
        <dbReference type="Proteomes" id="UP001596540"/>
    </source>
</evidence>
<dbReference type="SUPFAM" id="SSF56112">
    <property type="entry name" value="Protein kinase-like (PK-like)"/>
    <property type="match status" value="1"/>
</dbReference>
<feature type="domain" description="Protein kinase" evidence="10">
    <location>
        <begin position="26"/>
        <end position="282"/>
    </location>
</feature>
<dbReference type="PROSITE" id="PS50011">
    <property type="entry name" value="PROTEIN_KINASE_DOM"/>
    <property type="match status" value="1"/>
</dbReference>
<keyword evidence="9" id="KW-1133">Transmembrane helix</keyword>
<dbReference type="EMBL" id="JBHTBH010000001">
    <property type="protein sequence ID" value="MFC7326129.1"/>
    <property type="molecule type" value="Genomic_DNA"/>
</dbReference>
<evidence type="ECO:0000256" key="3">
    <source>
        <dbReference type="ARBA" id="ARBA00022679"/>
    </source>
</evidence>
<dbReference type="PANTHER" id="PTHR43289:SF6">
    <property type="entry name" value="SERINE_THREONINE-PROTEIN KINASE NEKL-3"/>
    <property type="match status" value="1"/>
</dbReference>
<feature type="compositionally biased region" description="Polar residues" evidence="8">
    <location>
        <begin position="487"/>
        <end position="503"/>
    </location>
</feature>
<gene>
    <name evidence="11" type="ORF">ACFQRF_00110</name>
</gene>
<dbReference type="PROSITE" id="PS00108">
    <property type="entry name" value="PROTEIN_KINASE_ST"/>
    <property type="match status" value="1"/>
</dbReference>
<dbReference type="InterPro" id="IPR000719">
    <property type="entry name" value="Prot_kinase_dom"/>
</dbReference>
<feature type="transmembrane region" description="Helical" evidence="9">
    <location>
        <begin position="359"/>
        <end position="381"/>
    </location>
</feature>
<dbReference type="RefSeq" id="WP_379867915.1">
    <property type="nucleotide sequence ID" value="NZ_JBHTBH010000001.1"/>
</dbReference>
<dbReference type="InterPro" id="IPR008271">
    <property type="entry name" value="Ser/Thr_kinase_AS"/>
</dbReference>
<dbReference type="EC" id="2.7.11.1" evidence="1"/>
<evidence type="ECO:0000256" key="4">
    <source>
        <dbReference type="ARBA" id="ARBA00022741"/>
    </source>
</evidence>
<dbReference type="InterPro" id="IPR017441">
    <property type="entry name" value="Protein_kinase_ATP_BS"/>
</dbReference>
<evidence type="ECO:0000313" key="11">
    <source>
        <dbReference type="EMBL" id="MFC7326129.1"/>
    </source>
</evidence>
<dbReference type="Gene3D" id="1.10.510.10">
    <property type="entry name" value="Transferase(Phosphotransferase) domain 1"/>
    <property type="match status" value="1"/>
</dbReference>
<keyword evidence="5 11" id="KW-0418">Kinase</keyword>
<evidence type="ECO:0000256" key="2">
    <source>
        <dbReference type="ARBA" id="ARBA00022527"/>
    </source>
</evidence>
<dbReference type="Proteomes" id="UP001596540">
    <property type="component" value="Unassembled WGS sequence"/>
</dbReference>
<feature type="binding site" evidence="7">
    <location>
        <position position="55"/>
    </location>
    <ligand>
        <name>ATP</name>
        <dbReference type="ChEBI" id="CHEBI:30616"/>
    </ligand>
</feature>
<keyword evidence="9" id="KW-0472">Membrane</keyword>
<dbReference type="SMART" id="SM00220">
    <property type="entry name" value="S_TKc"/>
    <property type="match status" value="1"/>
</dbReference>
<name>A0ABW2K868_9ACTN</name>
<dbReference type="PANTHER" id="PTHR43289">
    <property type="entry name" value="MITOGEN-ACTIVATED PROTEIN KINASE KINASE KINASE 20-RELATED"/>
    <property type="match status" value="1"/>
</dbReference>
<organism evidence="11 12">
    <name type="scientific">Marinactinospora rubrisoli</name>
    <dbReference type="NCBI Taxonomy" id="2715399"/>
    <lineage>
        <taxon>Bacteria</taxon>
        <taxon>Bacillati</taxon>
        <taxon>Actinomycetota</taxon>
        <taxon>Actinomycetes</taxon>
        <taxon>Streptosporangiales</taxon>
        <taxon>Nocardiopsidaceae</taxon>
        <taxon>Marinactinospora</taxon>
    </lineage>
</organism>
<keyword evidence="4 7" id="KW-0547">Nucleotide-binding</keyword>